<dbReference type="SUPFAM" id="SSF69279">
    <property type="entry name" value="Phage tail proteins"/>
    <property type="match status" value="1"/>
</dbReference>
<keyword evidence="3" id="KW-1185">Reference proteome</keyword>
<proteinExistence type="predicted"/>
<dbReference type="EMBL" id="JACOFX010000032">
    <property type="protein sequence ID" value="MBC3911394.1"/>
    <property type="molecule type" value="Genomic_DNA"/>
</dbReference>
<gene>
    <name evidence="2" type="ORF">H8L47_27915</name>
</gene>
<dbReference type="PANTHER" id="PTHR35862">
    <property type="entry name" value="FELS-2 PROPHAGE PROTEIN"/>
    <property type="match status" value="1"/>
</dbReference>
<comment type="caution">
    <text evidence="2">The sequence shown here is derived from an EMBL/GenBank/DDBJ whole genome shotgun (WGS) entry which is preliminary data.</text>
</comment>
<sequence length="351" mass="38927">MGRGRFRMSHNKPAFAITLDGQDITSKIYPRLVSLTLTEARENAVDELNITIDDSDGRVAIPRKGVKITLQLGWHRANNGADMVDKGTFVVDEVEHEGAPDMLVLRARSAEMAKPVRTRKDRSFDQKTVADIVVQIAKDNGLAPKVSQSLQGKIIDHIDQTNESDANFLNRLGKRFDAVATVKKDALLFLPIDEGSNSKGESLPTITLERRDGDKHRYHTASRDAYSGVRAQWHDPNDAKEKSELIGEDDNPKRLRHTYPNQEAAEQAAKAEMNRVKRGKAILQFTLALGRPDITPMMGVRIPSLKAPIGDTDWIIIKTTHSVTAQGFTTQLEMETRSTANSSSTADGTEY</sequence>
<dbReference type="Gene3D" id="3.55.50.10">
    <property type="entry name" value="Baseplate protein-like domains"/>
    <property type="match status" value="1"/>
</dbReference>
<dbReference type="Proteomes" id="UP000646911">
    <property type="component" value="Unassembled WGS sequence"/>
</dbReference>
<name>A0ABR6ZI79_9BURK</name>
<evidence type="ECO:0000313" key="2">
    <source>
        <dbReference type="EMBL" id="MBC3911394.1"/>
    </source>
</evidence>
<protein>
    <submittedName>
        <fullName evidence="2">Phage late control D family protein</fullName>
    </submittedName>
</protein>
<evidence type="ECO:0000313" key="3">
    <source>
        <dbReference type="Proteomes" id="UP000646911"/>
    </source>
</evidence>
<feature type="compositionally biased region" description="Basic and acidic residues" evidence="1">
    <location>
        <begin position="235"/>
        <end position="253"/>
    </location>
</feature>
<reference evidence="2 3" key="1">
    <citation type="submission" date="2020-08" db="EMBL/GenBank/DDBJ databases">
        <title>Novel species isolated from subtropical streams in China.</title>
        <authorList>
            <person name="Lu H."/>
        </authorList>
    </citation>
    <scope>NUCLEOTIDE SEQUENCE [LARGE SCALE GENOMIC DNA]</scope>
    <source>
        <strain evidence="2 3">NL8W</strain>
    </source>
</reference>
<evidence type="ECO:0000256" key="1">
    <source>
        <dbReference type="SAM" id="MobiDB-lite"/>
    </source>
</evidence>
<accession>A0ABR6ZI79</accession>
<dbReference type="InterPro" id="IPR052726">
    <property type="entry name" value="Phage_Baseplate_Hub"/>
</dbReference>
<organism evidence="2 3">
    <name type="scientific">Undibacterium umbellatum</name>
    <dbReference type="NCBI Taxonomy" id="2762300"/>
    <lineage>
        <taxon>Bacteria</taxon>
        <taxon>Pseudomonadati</taxon>
        <taxon>Pseudomonadota</taxon>
        <taxon>Betaproteobacteria</taxon>
        <taxon>Burkholderiales</taxon>
        <taxon>Oxalobacteraceae</taxon>
        <taxon>Undibacterium</taxon>
    </lineage>
</organism>
<dbReference type="Pfam" id="PF05954">
    <property type="entry name" value="Phage_GPD"/>
    <property type="match status" value="1"/>
</dbReference>
<feature type="region of interest" description="Disordered" evidence="1">
    <location>
        <begin position="235"/>
        <end position="254"/>
    </location>
</feature>
<dbReference type="PANTHER" id="PTHR35862:SF3">
    <property type="entry name" value="FELS-2 PROPHAGE PROTEIN"/>
    <property type="match status" value="1"/>
</dbReference>